<dbReference type="Proteomes" id="UP000295414">
    <property type="component" value="Unassembled WGS sequence"/>
</dbReference>
<reference evidence="2 3" key="1">
    <citation type="submission" date="2019-03" db="EMBL/GenBank/DDBJ databases">
        <title>Genomic Encyclopedia of Type Strains, Phase IV (KMG-IV): sequencing the most valuable type-strain genomes for metagenomic binning, comparative biology and taxonomic classification.</title>
        <authorList>
            <person name="Goeker M."/>
        </authorList>
    </citation>
    <scope>NUCLEOTIDE SEQUENCE [LARGE SCALE GENOMIC DNA]</scope>
    <source>
        <strain evidence="2 3">DSM 13605</strain>
    </source>
</reference>
<evidence type="ECO:0000313" key="2">
    <source>
        <dbReference type="EMBL" id="TCT25285.1"/>
    </source>
</evidence>
<dbReference type="InterPro" id="IPR003793">
    <property type="entry name" value="UPF0166"/>
</dbReference>
<keyword evidence="3" id="KW-1185">Reference proteome</keyword>
<dbReference type="AlphaFoldDB" id="A0A4R3N978"/>
<dbReference type="SUPFAM" id="SSF54913">
    <property type="entry name" value="GlnB-like"/>
    <property type="match status" value="1"/>
</dbReference>
<accession>A0A4R3N978</accession>
<organism evidence="2 3">
    <name type="scientific">Thermomonas haemolytica</name>
    <dbReference type="NCBI Taxonomy" id="141949"/>
    <lineage>
        <taxon>Bacteria</taxon>
        <taxon>Pseudomonadati</taxon>
        <taxon>Pseudomonadota</taxon>
        <taxon>Gammaproteobacteria</taxon>
        <taxon>Lysobacterales</taxon>
        <taxon>Lysobacteraceae</taxon>
        <taxon>Thermomonas</taxon>
    </lineage>
</organism>
<dbReference type="EMBL" id="SMAP01000002">
    <property type="protein sequence ID" value="TCT25285.1"/>
    <property type="molecule type" value="Genomic_DNA"/>
</dbReference>
<dbReference type="RefSeq" id="WP_205388034.1">
    <property type="nucleotide sequence ID" value="NZ_MSZW01000010.1"/>
</dbReference>
<gene>
    <name evidence="2" type="ORF">EDC34_102173</name>
</gene>
<name>A0A4R3N978_9GAMM</name>
<evidence type="ECO:0000256" key="1">
    <source>
        <dbReference type="ARBA" id="ARBA00010554"/>
    </source>
</evidence>
<protein>
    <submittedName>
        <fullName evidence="2">PII-like signaling protein</fullName>
    </submittedName>
</protein>
<comment type="similarity">
    <text evidence="1">Belongs to the UPF0166 family.</text>
</comment>
<dbReference type="PANTHER" id="PTHR35983">
    <property type="entry name" value="UPF0166 PROTEIN TM_0021"/>
    <property type="match status" value="1"/>
</dbReference>
<dbReference type="Pfam" id="PF02641">
    <property type="entry name" value="DUF190"/>
    <property type="match status" value="1"/>
</dbReference>
<dbReference type="InterPro" id="IPR015867">
    <property type="entry name" value="N-reg_PII/ATP_PRibTrfase_C"/>
</dbReference>
<evidence type="ECO:0000313" key="3">
    <source>
        <dbReference type="Proteomes" id="UP000295414"/>
    </source>
</evidence>
<comment type="caution">
    <text evidence="2">The sequence shown here is derived from an EMBL/GenBank/DDBJ whole genome shotgun (WGS) entry which is preliminary data.</text>
</comment>
<sequence>MKGIHLRIYTYENSRHAGKPLYEWLLEAAKAQGIPGGSVFRAMAGYGRHGVLHEERFFELAGSEPVLVEFITAPEQADALLEHLQQEGVQAFYARIEADFGVIAPA</sequence>
<dbReference type="Gene3D" id="3.30.70.120">
    <property type="match status" value="1"/>
</dbReference>
<proteinExistence type="inferred from homology"/>
<dbReference type="PANTHER" id="PTHR35983:SF1">
    <property type="entry name" value="UPF0166 PROTEIN TM_0021"/>
    <property type="match status" value="1"/>
</dbReference>
<dbReference type="InterPro" id="IPR011322">
    <property type="entry name" value="N-reg_PII-like_a/b"/>
</dbReference>